<reference evidence="2" key="1">
    <citation type="submission" date="2021-01" db="EMBL/GenBank/DDBJ databases">
        <authorList>
            <person name="Corre E."/>
            <person name="Pelletier E."/>
            <person name="Niang G."/>
            <person name="Scheremetjew M."/>
            <person name="Finn R."/>
            <person name="Kale V."/>
            <person name="Holt S."/>
            <person name="Cochrane G."/>
            <person name="Meng A."/>
            <person name="Brown T."/>
            <person name="Cohen L."/>
        </authorList>
    </citation>
    <scope>NUCLEOTIDE SEQUENCE</scope>
    <source>
        <strain evidence="2">CCMP1594</strain>
    </source>
</reference>
<evidence type="ECO:0000256" key="1">
    <source>
        <dbReference type="SAM" id="MobiDB-lite"/>
    </source>
</evidence>
<name>A0A7S4CR73_9EUGL</name>
<protein>
    <submittedName>
        <fullName evidence="2">Uncharacterized protein</fullName>
    </submittedName>
</protein>
<gene>
    <name evidence="2" type="ORF">EGYM00163_LOCUS15023</name>
</gene>
<dbReference type="EMBL" id="HBJA01043600">
    <property type="protein sequence ID" value="CAE0803899.1"/>
    <property type="molecule type" value="Transcribed_RNA"/>
</dbReference>
<sequence>MPSPHSEKNMPASKDTSCSNHYCESTIGQSIQGPSSPASEPSPATMTLMKVIQSHNQLLCRMEPDRQGHSNNNMSQQGKDNPLGMEELDRIGYTTFPCSQKCTWNLSRAPTSRNARIHPT</sequence>
<feature type="compositionally biased region" description="Polar residues" evidence="1">
    <location>
        <begin position="14"/>
        <end position="33"/>
    </location>
</feature>
<feature type="region of interest" description="Disordered" evidence="1">
    <location>
        <begin position="1"/>
        <end position="43"/>
    </location>
</feature>
<feature type="compositionally biased region" description="Polar residues" evidence="1">
    <location>
        <begin position="69"/>
        <end position="79"/>
    </location>
</feature>
<dbReference type="AlphaFoldDB" id="A0A7S4CR73"/>
<organism evidence="2">
    <name type="scientific">Eutreptiella gymnastica</name>
    <dbReference type="NCBI Taxonomy" id="73025"/>
    <lineage>
        <taxon>Eukaryota</taxon>
        <taxon>Discoba</taxon>
        <taxon>Euglenozoa</taxon>
        <taxon>Euglenida</taxon>
        <taxon>Spirocuta</taxon>
        <taxon>Euglenophyceae</taxon>
        <taxon>Eutreptiales</taxon>
        <taxon>Eutreptiaceae</taxon>
        <taxon>Eutreptiella</taxon>
    </lineage>
</organism>
<evidence type="ECO:0000313" key="2">
    <source>
        <dbReference type="EMBL" id="CAE0803899.1"/>
    </source>
</evidence>
<accession>A0A7S4CR73</accession>
<feature type="compositionally biased region" description="Low complexity" evidence="1">
    <location>
        <begin position="34"/>
        <end position="43"/>
    </location>
</feature>
<proteinExistence type="predicted"/>
<feature type="region of interest" description="Disordered" evidence="1">
    <location>
        <begin position="63"/>
        <end position="84"/>
    </location>
</feature>